<feature type="non-terminal residue" evidence="2">
    <location>
        <position position="1"/>
    </location>
</feature>
<gene>
    <name evidence="2" type="ORF">KC640_01850</name>
</gene>
<feature type="compositionally biased region" description="Low complexity" evidence="1">
    <location>
        <begin position="53"/>
        <end position="74"/>
    </location>
</feature>
<evidence type="ECO:0000313" key="2">
    <source>
        <dbReference type="EMBL" id="MCA9379147.1"/>
    </source>
</evidence>
<dbReference type="EMBL" id="JAGQLI010000094">
    <property type="protein sequence ID" value="MCA9379147.1"/>
    <property type="molecule type" value="Genomic_DNA"/>
</dbReference>
<name>A0A955I5U6_9BACT</name>
<dbReference type="Proteomes" id="UP000760819">
    <property type="component" value="Unassembled WGS sequence"/>
</dbReference>
<organism evidence="2 3">
    <name type="scientific">Candidatus Dojkabacteria bacterium</name>
    <dbReference type="NCBI Taxonomy" id="2099670"/>
    <lineage>
        <taxon>Bacteria</taxon>
        <taxon>Candidatus Dojkabacteria</taxon>
    </lineage>
</organism>
<comment type="caution">
    <text evidence="2">The sequence shown here is derived from an EMBL/GenBank/DDBJ whole genome shotgun (WGS) entry which is preliminary data.</text>
</comment>
<feature type="region of interest" description="Disordered" evidence="1">
    <location>
        <begin position="18"/>
        <end position="74"/>
    </location>
</feature>
<evidence type="ECO:0000256" key="1">
    <source>
        <dbReference type="SAM" id="MobiDB-lite"/>
    </source>
</evidence>
<dbReference type="AlphaFoldDB" id="A0A955I5U6"/>
<reference evidence="2" key="2">
    <citation type="journal article" date="2021" name="Microbiome">
        <title>Successional dynamics and alternative stable states in a saline activated sludge microbial community over 9 years.</title>
        <authorList>
            <person name="Wang Y."/>
            <person name="Ye J."/>
            <person name="Ju F."/>
            <person name="Liu L."/>
            <person name="Boyd J.A."/>
            <person name="Deng Y."/>
            <person name="Parks D.H."/>
            <person name="Jiang X."/>
            <person name="Yin X."/>
            <person name="Woodcroft B.J."/>
            <person name="Tyson G.W."/>
            <person name="Hugenholtz P."/>
            <person name="Polz M.F."/>
            <person name="Zhang T."/>
        </authorList>
    </citation>
    <scope>NUCLEOTIDE SEQUENCE</scope>
    <source>
        <strain evidence="2">HKST-UBA12</strain>
    </source>
</reference>
<proteinExistence type="predicted"/>
<accession>A0A955I5U6</accession>
<feature type="compositionally biased region" description="Basic and acidic residues" evidence="1">
    <location>
        <begin position="18"/>
        <end position="52"/>
    </location>
</feature>
<reference evidence="2" key="1">
    <citation type="submission" date="2020-04" db="EMBL/GenBank/DDBJ databases">
        <authorList>
            <person name="Zhang T."/>
        </authorList>
    </citation>
    <scope>NUCLEOTIDE SEQUENCE</scope>
    <source>
        <strain evidence="2">HKST-UBA12</strain>
    </source>
</reference>
<sequence length="74" mass="7858">TVARLMVKEGALAKKYLPEKQKFEKTPGKKATERNEKKSAAAEAAKAEKPAEVEASAEAAPESPEATAETKTGE</sequence>
<evidence type="ECO:0000313" key="3">
    <source>
        <dbReference type="Proteomes" id="UP000760819"/>
    </source>
</evidence>
<protein>
    <submittedName>
        <fullName evidence="2">Uncharacterized protein</fullName>
    </submittedName>
</protein>